<keyword evidence="6" id="KW-1185">Reference proteome</keyword>
<dbReference type="Proteomes" id="UP001265746">
    <property type="component" value="Unassembled WGS sequence"/>
</dbReference>
<evidence type="ECO:0000313" key="5">
    <source>
        <dbReference type="EMBL" id="KAK2614894.1"/>
    </source>
</evidence>
<feature type="signal peptide" evidence="3">
    <location>
        <begin position="1"/>
        <end position="17"/>
    </location>
</feature>
<keyword evidence="2 3" id="KW-0378">Hydrolase</keyword>
<evidence type="ECO:0000256" key="1">
    <source>
        <dbReference type="ARBA" id="ARBA00005964"/>
    </source>
</evidence>
<comment type="similarity">
    <text evidence="1 3">Belongs to the type-B carboxylesterase/lipase family.</text>
</comment>
<feature type="chain" id="PRO_5041784308" description="Carboxylic ester hydrolase" evidence="3">
    <location>
        <begin position="18"/>
        <end position="690"/>
    </location>
</feature>
<dbReference type="InterPro" id="IPR002018">
    <property type="entry name" value="CarbesteraseB"/>
</dbReference>
<dbReference type="EC" id="3.1.1.-" evidence="3"/>
<evidence type="ECO:0000256" key="3">
    <source>
        <dbReference type="RuleBase" id="RU361235"/>
    </source>
</evidence>
<dbReference type="InterPro" id="IPR029058">
    <property type="entry name" value="AB_hydrolase_fold"/>
</dbReference>
<feature type="domain" description="Carboxylesterase type B" evidence="4">
    <location>
        <begin position="167"/>
        <end position="673"/>
    </location>
</feature>
<dbReference type="PROSITE" id="PS00122">
    <property type="entry name" value="CARBOXYLESTERASE_B_1"/>
    <property type="match status" value="1"/>
</dbReference>
<dbReference type="PANTHER" id="PTHR43142">
    <property type="entry name" value="CARBOXYLIC ESTER HYDROLASE"/>
    <property type="match status" value="1"/>
</dbReference>
<reference evidence="5" key="1">
    <citation type="submission" date="2023-06" db="EMBL/GenBank/DDBJ databases">
        <authorList>
            <person name="Noh H."/>
        </authorList>
    </citation>
    <scope>NUCLEOTIDE SEQUENCE</scope>
    <source>
        <strain evidence="5">DUCC20226</strain>
    </source>
</reference>
<sequence length="690" mass="74236">MLLKSLLPAVCTALATSTVPLSNINTSLTLLYQNNLNFTDDINHAGALLLDPLPYDQAQAACAALNEQLLPSQIPVQNATDLGLQLRYQSHAGYTNSSKFWVDDAILIATLGNENVPVHAVPHKNSTNQSLPVLCTQTQPGNDVGGFSPVPSTAFITVESGDTYQGFRNKKAFWFTGVRYAQFPGRFRYTEVYPGNGSVVPAQLAGPQCLQYGSGSEDCFFLNIETPYIPRVGSTKNLRPVVFWIHGGGFTGGQGAGNGGQFATREDVVTVTVNYRLSTYGFFAVPGYLPGNYGLADQITALDWVIANIEKFGGDPTRITIAGQSAGAGSVRVMLGSRKAIGKFHGAVGMSNLGLDFALGLGSGYGTIYSSYYTINESFSIAGENIFTEAGCKQTSLAAQVTCLTAYTGDLSSLATVARYPVQDGQVINTEQLILTSSNENTAYVPIIFGVAEDDGASVGSYSKTCTNEADCLEQNLSISPYYSQHIIDSGLFPLHDTGNLTADSVNVSVRVNTDLVWRCAGEATVYAGAQSGAVPAAYFYESVRAYPEEAYNPLGLDISGAITPGYPLGNPNTFYYKVHSSDIPNFFGALHSYRDINDLLTIQLTSGYFGSFIRTGEPNPDLAYLQARGYQNTIKAIHEAGPWPEVSEMTGPIKKLDYPSVTSNFVDQLQCDYLNSSVTYYLDGGKKRR</sequence>
<organism evidence="5 6">
    <name type="scientific">Phomopsis amygdali</name>
    <name type="common">Fusicoccum amygdali</name>
    <dbReference type="NCBI Taxonomy" id="1214568"/>
    <lineage>
        <taxon>Eukaryota</taxon>
        <taxon>Fungi</taxon>
        <taxon>Dikarya</taxon>
        <taxon>Ascomycota</taxon>
        <taxon>Pezizomycotina</taxon>
        <taxon>Sordariomycetes</taxon>
        <taxon>Sordariomycetidae</taxon>
        <taxon>Diaporthales</taxon>
        <taxon>Diaporthaceae</taxon>
        <taxon>Diaporthe</taxon>
    </lineage>
</organism>
<gene>
    <name evidence="5" type="ORF">N8I77_001685</name>
</gene>
<dbReference type="Gene3D" id="3.40.50.1820">
    <property type="entry name" value="alpha/beta hydrolase"/>
    <property type="match status" value="1"/>
</dbReference>
<dbReference type="EMBL" id="JAUJFL010000001">
    <property type="protein sequence ID" value="KAK2614894.1"/>
    <property type="molecule type" value="Genomic_DNA"/>
</dbReference>
<accession>A0AAD9SSF9</accession>
<evidence type="ECO:0000313" key="6">
    <source>
        <dbReference type="Proteomes" id="UP001265746"/>
    </source>
</evidence>
<keyword evidence="3" id="KW-0732">Signal</keyword>
<dbReference type="AlphaFoldDB" id="A0AAD9SSF9"/>
<name>A0AAD9SSF9_PHOAM</name>
<comment type="caution">
    <text evidence="5">The sequence shown here is derived from an EMBL/GenBank/DDBJ whole genome shotgun (WGS) entry which is preliminary data.</text>
</comment>
<dbReference type="PANTHER" id="PTHR43142:SF3">
    <property type="entry name" value="PUTATIVE (AFU_ORTHOLOGUE AFUA_3G09070)-RELATED"/>
    <property type="match status" value="1"/>
</dbReference>
<proteinExistence type="inferred from homology"/>
<protein>
    <recommendedName>
        <fullName evidence="3">Carboxylic ester hydrolase</fullName>
        <ecNumber evidence="3">3.1.1.-</ecNumber>
    </recommendedName>
</protein>
<dbReference type="InterPro" id="IPR019826">
    <property type="entry name" value="Carboxylesterase_B_AS"/>
</dbReference>
<dbReference type="SUPFAM" id="SSF53474">
    <property type="entry name" value="alpha/beta-Hydrolases"/>
    <property type="match status" value="1"/>
</dbReference>
<evidence type="ECO:0000259" key="4">
    <source>
        <dbReference type="Pfam" id="PF00135"/>
    </source>
</evidence>
<dbReference type="Pfam" id="PF00135">
    <property type="entry name" value="COesterase"/>
    <property type="match status" value="1"/>
</dbReference>
<evidence type="ECO:0000256" key="2">
    <source>
        <dbReference type="ARBA" id="ARBA00022801"/>
    </source>
</evidence>
<dbReference type="GO" id="GO:0016787">
    <property type="term" value="F:hydrolase activity"/>
    <property type="evidence" value="ECO:0007669"/>
    <property type="project" value="UniProtKB-KW"/>
</dbReference>